<feature type="domain" description="OmpR/PhoB-type" evidence="5">
    <location>
        <begin position="126"/>
        <end position="219"/>
    </location>
</feature>
<dbReference type="AlphaFoldDB" id="A0A9X2YCJ9"/>
<dbReference type="Proteomes" id="UP001140272">
    <property type="component" value="Unassembled WGS sequence"/>
</dbReference>
<evidence type="ECO:0000313" key="6">
    <source>
        <dbReference type="EMBL" id="MCV7070663.1"/>
    </source>
</evidence>
<dbReference type="PANTHER" id="PTHR48111">
    <property type="entry name" value="REGULATOR OF RPOS"/>
    <property type="match status" value="1"/>
</dbReference>
<dbReference type="GO" id="GO:0000156">
    <property type="term" value="F:phosphorelay response regulator activity"/>
    <property type="evidence" value="ECO:0007669"/>
    <property type="project" value="TreeGrafter"/>
</dbReference>
<keyword evidence="2" id="KW-0597">Phosphoprotein</keyword>
<dbReference type="GO" id="GO:0006355">
    <property type="term" value="P:regulation of DNA-templated transcription"/>
    <property type="evidence" value="ECO:0007669"/>
    <property type="project" value="InterPro"/>
</dbReference>
<dbReference type="GO" id="GO:0000976">
    <property type="term" value="F:transcription cis-regulatory region binding"/>
    <property type="evidence" value="ECO:0007669"/>
    <property type="project" value="TreeGrafter"/>
</dbReference>
<organism evidence="6 9">
    <name type="scientific">Mycolicibacterium rufum</name>
    <dbReference type="NCBI Taxonomy" id="318424"/>
    <lineage>
        <taxon>Bacteria</taxon>
        <taxon>Bacillati</taxon>
        <taxon>Actinomycetota</taxon>
        <taxon>Actinomycetes</taxon>
        <taxon>Mycobacteriales</taxon>
        <taxon>Mycobacteriaceae</taxon>
        <taxon>Mycolicibacterium</taxon>
    </lineage>
</organism>
<dbReference type="InterPro" id="IPR001867">
    <property type="entry name" value="OmpR/PhoB-type_DNA-bd"/>
</dbReference>
<sequence>MTAILVAEADPRIATVIRRGLSAEGFTSTVVADGPSGYGRARRGAFDLLVLDVRLPGMGGLEVLRRLRADGCTLPVLLLTTCGRTARTTAKLNTSTEQFVSVAPLRVGELLTAIRARLSAQPAAEPEMLSYGGLRLDLRARRAYVGDYWVDLSVRECDLAETFLRSPGQVLSRSHLLRQVWGVHEPESNVVDVYVRYLRRKLGSHWFVAARGVGYRLQAATGHHTARSARRTGAVCGRVPGGLRSR</sequence>
<dbReference type="Gene3D" id="3.40.50.2300">
    <property type="match status" value="1"/>
</dbReference>
<reference evidence="6" key="1">
    <citation type="submission" date="2020-07" db="EMBL/GenBank/DDBJ databases">
        <authorList>
            <person name="Pettersson B.M.F."/>
            <person name="Behra P.R.K."/>
            <person name="Ramesh M."/>
            <person name="Das S."/>
            <person name="Dasgupta S."/>
            <person name="Kirsebom L.A."/>
        </authorList>
    </citation>
    <scope>NUCLEOTIDE SEQUENCE</scope>
    <source>
        <strain evidence="6">DSM 45406</strain>
    </source>
</reference>
<keyword evidence="1 3" id="KW-0238">DNA-binding</keyword>
<proteinExistence type="predicted"/>
<evidence type="ECO:0000256" key="1">
    <source>
        <dbReference type="ARBA" id="ARBA00023125"/>
    </source>
</evidence>
<evidence type="ECO:0000259" key="5">
    <source>
        <dbReference type="PROSITE" id="PS51755"/>
    </source>
</evidence>
<feature type="modified residue" description="4-aspartylphosphate" evidence="2">
    <location>
        <position position="52"/>
    </location>
</feature>
<evidence type="ECO:0000259" key="4">
    <source>
        <dbReference type="PROSITE" id="PS50110"/>
    </source>
</evidence>
<dbReference type="Pfam" id="PF00072">
    <property type="entry name" value="Response_reg"/>
    <property type="match status" value="1"/>
</dbReference>
<protein>
    <submittedName>
        <fullName evidence="6">Response regulator transcription factor</fullName>
    </submittedName>
</protein>
<reference evidence="7" key="3">
    <citation type="submission" date="2022-08" db="EMBL/GenBank/DDBJ databases">
        <title>Whole genome sequencing of non-tuberculosis mycobacteria type-strains.</title>
        <authorList>
            <person name="Igarashi Y."/>
            <person name="Osugi A."/>
            <person name="Mitarai S."/>
        </authorList>
    </citation>
    <scope>NUCLEOTIDE SEQUENCE</scope>
    <source>
        <strain evidence="7">JCM 16372</strain>
    </source>
</reference>
<dbReference type="Gene3D" id="1.10.10.10">
    <property type="entry name" value="Winged helix-like DNA-binding domain superfamily/Winged helix DNA-binding domain"/>
    <property type="match status" value="1"/>
</dbReference>
<feature type="DNA-binding region" description="OmpR/PhoB-type" evidence="3">
    <location>
        <begin position="126"/>
        <end position="219"/>
    </location>
</feature>
<dbReference type="PANTHER" id="PTHR48111:SF38">
    <property type="entry name" value="TWO-COMPONENT RESPONSE REGULATOR"/>
    <property type="match status" value="1"/>
</dbReference>
<evidence type="ECO:0000256" key="3">
    <source>
        <dbReference type="PROSITE-ProRule" id="PRU01091"/>
    </source>
</evidence>
<dbReference type="GO" id="GO:0032993">
    <property type="term" value="C:protein-DNA complex"/>
    <property type="evidence" value="ECO:0007669"/>
    <property type="project" value="TreeGrafter"/>
</dbReference>
<keyword evidence="8" id="KW-1185">Reference proteome</keyword>
<dbReference type="InterPro" id="IPR039420">
    <property type="entry name" value="WalR-like"/>
</dbReference>
<evidence type="ECO:0000256" key="2">
    <source>
        <dbReference type="PROSITE-ProRule" id="PRU00169"/>
    </source>
</evidence>
<dbReference type="RefSeq" id="WP_070356606.1">
    <property type="nucleotide sequence ID" value="NZ_CP092427.2"/>
</dbReference>
<dbReference type="EMBL" id="JACKRN010000330">
    <property type="protein sequence ID" value="MCV7070663.1"/>
    <property type="molecule type" value="Genomic_DNA"/>
</dbReference>
<dbReference type="Proteomes" id="UP001055159">
    <property type="component" value="Chromosome"/>
</dbReference>
<dbReference type="CDD" id="cd00383">
    <property type="entry name" value="trans_reg_C"/>
    <property type="match status" value="1"/>
</dbReference>
<dbReference type="SMART" id="SM00448">
    <property type="entry name" value="REC"/>
    <property type="match status" value="1"/>
</dbReference>
<evidence type="ECO:0000313" key="7">
    <source>
        <dbReference type="EMBL" id="ULP38834.1"/>
    </source>
</evidence>
<accession>A0A9X2YCJ9</accession>
<dbReference type="SMART" id="SM00862">
    <property type="entry name" value="Trans_reg_C"/>
    <property type="match status" value="1"/>
</dbReference>
<evidence type="ECO:0000313" key="9">
    <source>
        <dbReference type="Proteomes" id="UP001140272"/>
    </source>
</evidence>
<dbReference type="PROSITE" id="PS50110">
    <property type="entry name" value="RESPONSE_REGULATORY"/>
    <property type="match status" value="1"/>
</dbReference>
<dbReference type="PROSITE" id="PS51755">
    <property type="entry name" value="OMPR_PHOB"/>
    <property type="match status" value="1"/>
</dbReference>
<evidence type="ECO:0000313" key="8">
    <source>
        <dbReference type="Proteomes" id="UP001055159"/>
    </source>
</evidence>
<dbReference type="SUPFAM" id="SSF52172">
    <property type="entry name" value="CheY-like"/>
    <property type="match status" value="1"/>
</dbReference>
<dbReference type="InterPro" id="IPR036388">
    <property type="entry name" value="WH-like_DNA-bd_sf"/>
</dbReference>
<dbReference type="GO" id="GO:0005829">
    <property type="term" value="C:cytosol"/>
    <property type="evidence" value="ECO:0007669"/>
    <property type="project" value="TreeGrafter"/>
</dbReference>
<gene>
    <name evidence="6" type="ORF">H7H73_09585</name>
    <name evidence="7" type="ORF">MJO55_10715</name>
</gene>
<dbReference type="EMBL" id="CP092427">
    <property type="protein sequence ID" value="ULP38834.1"/>
    <property type="molecule type" value="Genomic_DNA"/>
</dbReference>
<dbReference type="InterPro" id="IPR001789">
    <property type="entry name" value="Sig_transdc_resp-reg_receiver"/>
</dbReference>
<name>A0A9X2YCJ9_9MYCO</name>
<feature type="domain" description="Response regulatory" evidence="4">
    <location>
        <begin position="3"/>
        <end position="118"/>
    </location>
</feature>
<reference evidence="6" key="2">
    <citation type="journal article" date="2022" name="BMC Genomics">
        <title>Comparative genome analysis of mycobacteria focusing on tRNA and non-coding RNA.</title>
        <authorList>
            <person name="Behra P.R.K."/>
            <person name="Pettersson B.M.F."/>
            <person name="Ramesh M."/>
            <person name="Das S."/>
            <person name="Dasgupta S."/>
            <person name="Kirsebom L.A."/>
        </authorList>
    </citation>
    <scope>NUCLEOTIDE SEQUENCE</scope>
    <source>
        <strain evidence="6">DSM 45406</strain>
    </source>
</reference>
<dbReference type="Pfam" id="PF00486">
    <property type="entry name" value="Trans_reg_C"/>
    <property type="match status" value="1"/>
</dbReference>
<dbReference type="InterPro" id="IPR011006">
    <property type="entry name" value="CheY-like_superfamily"/>
</dbReference>